<evidence type="ECO:0000256" key="4">
    <source>
        <dbReference type="ARBA" id="ARBA00022695"/>
    </source>
</evidence>
<dbReference type="CDD" id="cd01029">
    <property type="entry name" value="TOPRIM_primases"/>
    <property type="match status" value="1"/>
</dbReference>
<proteinExistence type="inferred from homology"/>
<gene>
    <name evidence="9" type="primary">dnaG</name>
    <name evidence="12" type="ORF">AKJ62_00440</name>
</gene>
<evidence type="ECO:0000313" key="13">
    <source>
        <dbReference type="Proteomes" id="UP000070589"/>
    </source>
</evidence>
<dbReference type="Gene3D" id="3.40.1360.10">
    <property type="match status" value="1"/>
</dbReference>
<feature type="region of interest" description="Disordered" evidence="10">
    <location>
        <begin position="134"/>
        <end position="156"/>
    </location>
</feature>
<keyword evidence="3 9" id="KW-0808">Transferase</keyword>
<evidence type="ECO:0000256" key="5">
    <source>
        <dbReference type="ARBA" id="ARBA00022705"/>
    </source>
</evidence>
<dbReference type="GO" id="GO:0006269">
    <property type="term" value="P:DNA replication, synthesis of primer"/>
    <property type="evidence" value="ECO:0007669"/>
    <property type="project" value="UniProtKB-UniRule"/>
</dbReference>
<evidence type="ECO:0000256" key="6">
    <source>
        <dbReference type="ARBA" id="ARBA00022723"/>
    </source>
</evidence>
<dbReference type="Pfam" id="PF13662">
    <property type="entry name" value="Toprim_4"/>
    <property type="match status" value="1"/>
</dbReference>
<dbReference type="HAMAP" id="MF_00007">
    <property type="entry name" value="DNA_primase_DnaG_arc"/>
    <property type="match status" value="1"/>
</dbReference>
<feature type="domain" description="Toprim" evidence="11">
    <location>
        <begin position="165"/>
        <end position="239"/>
    </location>
</feature>
<sequence length="371" mass="41075">MEENNGSTKYLIKATITTDGVVERPDVVGAIFGQTEGILDKELDLRKLQKDEKIGRINVNVKSEKGKSKGVISIPSSLDKNKTALIAAALETIDRVGPCEAEITVDKIQDTKEAKKQFIQKRAQELVEKIEGEEKLSGKKKTPSRGREVEKYKGLPAGPTASKSDAIIIVEGRSDVINLLEHGIRNTIAIEGTSVPPVVSEISKKKTTTVFLDGDRGGDLILKEIMQIADLDYVARAPEGKTVEELSGKEVRKALKNKKPVEKIEPSFGEAEESLEEETYQKLADIMSDVKNKSKALLLDEDLDTIKETKVRKISEELKNTENVKTIVFDGVITQNLADLSAEKDVKRLVGMRKRLKEEPKKVKILTPEDF</sequence>
<keyword evidence="2 9" id="KW-0639">Primosome</keyword>
<dbReference type="GO" id="GO:1990077">
    <property type="term" value="C:primosome complex"/>
    <property type="evidence" value="ECO:0007669"/>
    <property type="project" value="UniProtKB-KW"/>
</dbReference>
<evidence type="ECO:0000313" key="12">
    <source>
        <dbReference type="EMBL" id="KXA90576.1"/>
    </source>
</evidence>
<protein>
    <recommendedName>
        <fullName evidence="9">DNA primase DnaG</fullName>
        <ecNumber evidence="9">2.7.7.101</ecNumber>
    </recommendedName>
</protein>
<reference evidence="12 13" key="1">
    <citation type="journal article" date="2016" name="Sci. Rep.">
        <title>Metabolic traits of an uncultured archaeal lineage -MSBL1- from brine pools of the Red Sea.</title>
        <authorList>
            <person name="Mwirichia R."/>
            <person name="Alam I."/>
            <person name="Rashid M."/>
            <person name="Vinu M."/>
            <person name="Ba-Alawi W."/>
            <person name="Anthony Kamau A."/>
            <person name="Kamanda Ngugi D."/>
            <person name="Goker M."/>
            <person name="Klenk H.P."/>
            <person name="Bajic V."/>
            <person name="Stingl U."/>
        </authorList>
    </citation>
    <scope>NUCLEOTIDE SEQUENCE [LARGE SCALE GENOMIC DNA]</scope>
    <source>
        <strain evidence="12">SCGC-AAA259D14</strain>
    </source>
</reference>
<dbReference type="PANTHER" id="PTHR30313">
    <property type="entry name" value="DNA PRIMASE"/>
    <property type="match status" value="1"/>
</dbReference>
<dbReference type="EMBL" id="LHXL01000003">
    <property type="protein sequence ID" value="KXA90576.1"/>
    <property type="molecule type" value="Genomic_DNA"/>
</dbReference>
<organism evidence="12 13">
    <name type="scientific">candidate division MSBL1 archaeon SCGC-AAA259D14</name>
    <dbReference type="NCBI Taxonomy" id="1698261"/>
    <lineage>
        <taxon>Archaea</taxon>
        <taxon>Methanobacteriati</taxon>
        <taxon>Methanobacteriota</taxon>
        <taxon>candidate division MSBL1</taxon>
    </lineage>
</organism>
<comment type="function">
    <text evidence="9">RNA polymerase that catalyzes the synthesis of short RNA molecules used as primers for DNA polymerase during DNA replication. Also part of the exosome, which is a complex involved in RNA degradation. Acts as a poly(A)-binding protein that enhances the interaction between heteropolymeric, adenine-rich transcripts and the exosome.</text>
</comment>
<accession>A0A133U8V9</accession>
<dbReference type="AlphaFoldDB" id="A0A133U8V9"/>
<comment type="subunit">
    <text evidence="9">Forms a ternary complex with MCM helicase and DNA. Component of the archaeal exosome complex.</text>
</comment>
<dbReference type="GO" id="GO:0008143">
    <property type="term" value="F:poly(A) binding"/>
    <property type="evidence" value="ECO:0007669"/>
    <property type="project" value="InterPro"/>
</dbReference>
<dbReference type="EC" id="2.7.7.101" evidence="9"/>
<dbReference type="SMART" id="SM00493">
    <property type="entry name" value="TOPRIM"/>
    <property type="match status" value="1"/>
</dbReference>
<dbReference type="PATRIC" id="fig|1698261.3.peg.357"/>
<evidence type="ECO:0000256" key="2">
    <source>
        <dbReference type="ARBA" id="ARBA00022515"/>
    </source>
</evidence>
<keyword evidence="8 9" id="KW-0804">Transcription</keyword>
<evidence type="ECO:0000256" key="9">
    <source>
        <dbReference type="HAMAP-Rule" id="MF_00007"/>
    </source>
</evidence>
<evidence type="ECO:0000256" key="7">
    <source>
        <dbReference type="ARBA" id="ARBA00022842"/>
    </source>
</evidence>
<dbReference type="InterPro" id="IPR034154">
    <property type="entry name" value="TOPRIM_DnaG/twinkle"/>
</dbReference>
<dbReference type="NCBIfam" id="NF003108">
    <property type="entry name" value="PRK04031.1-1"/>
    <property type="match status" value="1"/>
</dbReference>
<keyword evidence="6" id="KW-0479">Metal-binding</keyword>
<keyword evidence="4 9" id="KW-0548">Nucleotidyltransferase</keyword>
<keyword evidence="13" id="KW-1185">Reference proteome</keyword>
<dbReference type="InterPro" id="IPR006171">
    <property type="entry name" value="TOPRIM_dom"/>
</dbReference>
<dbReference type="PANTHER" id="PTHR30313:SF2">
    <property type="entry name" value="DNA PRIMASE"/>
    <property type="match status" value="1"/>
</dbReference>
<comment type="similarity">
    <text evidence="9">Belongs to the archaeal DnaG primase family.</text>
</comment>
<dbReference type="GO" id="GO:0003899">
    <property type="term" value="F:DNA-directed RNA polymerase activity"/>
    <property type="evidence" value="ECO:0007669"/>
    <property type="project" value="UniProtKB-UniRule"/>
</dbReference>
<dbReference type="GO" id="GO:0000178">
    <property type="term" value="C:exosome (RNase complex)"/>
    <property type="evidence" value="ECO:0007669"/>
    <property type="project" value="UniProtKB-KW"/>
</dbReference>
<dbReference type="GO" id="GO:0000428">
    <property type="term" value="C:DNA-directed RNA polymerase complex"/>
    <property type="evidence" value="ECO:0007669"/>
    <property type="project" value="UniProtKB-KW"/>
</dbReference>
<dbReference type="GO" id="GO:0046872">
    <property type="term" value="F:metal ion binding"/>
    <property type="evidence" value="ECO:0007669"/>
    <property type="project" value="UniProtKB-KW"/>
</dbReference>
<evidence type="ECO:0000256" key="10">
    <source>
        <dbReference type="SAM" id="MobiDB-lite"/>
    </source>
</evidence>
<dbReference type="Proteomes" id="UP000070589">
    <property type="component" value="Unassembled WGS sequence"/>
</dbReference>
<keyword evidence="1 9" id="KW-0240">DNA-directed RNA polymerase</keyword>
<dbReference type="SUPFAM" id="SSF56731">
    <property type="entry name" value="DNA primase core"/>
    <property type="match status" value="1"/>
</dbReference>
<comment type="catalytic activity">
    <reaction evidence="9">
        <text>ssDNA + n NTP = ssDNA/pppN(pN)n-1 hybrid + (n-1) diphosphate.</text>
        <dbReference type="EC" id="2.7.7.101"/>
    </reaction>
</comment>
<dbReference type="PROSITE" id="PS50880">
    <property type="entry name" value="TOPRIM"/>
    <property type="match status" value="1"/>
</dbReference>
<comment type="caution">
    <text evidence="12">The sequence shown here is derived from an EMBL/GenBank/DDBJ whole genome shotgun (WGS) entry which is preliminary data.</text>
</comment>
<keyword evidence="9" id="KW-0271">Exosome</keyword>
<name>A0A133U8V9_9EURY</name>
<evidence type="ECO:0000256" key="1">
    <source>
        <dbReference type="ARBA" id="ARBA00022478"/>
    </source>
</evidence>
<evidence type="ECO:0000256" key="3">
    <source>
        <dbReference type="ARBA" id="ARBA00022679"/>
    </source>
</evidence>
<keyword evidence="7" id="KW-0460">Magnesium</keyword>
<dbReference type="InterPro" id="IPR020607">
    <property type="entry name" value="Primase_DnaG_arc"/>
</dbReference>
<evidence type="ECO:0000256" key="8">
    <source>
        <dbReference type="ARBA" id="ARBA00023163"/>
    </source>
</evidence>
<dbReference type="GO" id="GO:0005737">
    <property type="term" value="C:cytoplasm"/>
    <property type="evidence" value="ECO:0007669"/>
    <property type="project" value="TreeGrafter"/>
</dbReference>
<dbReference type="InterPro" id="IPR050219">
    <property type="entry name" value="DnaG_primase"/>
</dbReference>
<evidence type="ECO:0000259" key="11">
    <source>
        <dbReference type="PROSITE" id="PS50880"/>
    </source>
</evidence>
<keyword evidence="5 9" id="KW-0235">DNA replication</keyword>